<evidence type="ECO:0000259" key="1">
    <source>
        <dbReference type="Pfam" id="PF12146"/>
    </source>
</evidence>
<proteinExistence type="predicted"/>
<dbReference type="Gene3D" id="3.40.50.1820">
    <property type="entry name" value="alpha/beta hydrolase"/>
    <property type="match status" value="1"/>
</dbReference>
<reference evidence="3" key="1">
    <citation type="journal article" date="2019" name="Int. J. Syst. Evol. Microbiol.">
        <title>The Global Catalogue of Microorganisms (GCM) 10K type strain sequencing project: providing services to taxonomists for standard genome sequencing and annotation.</title>
        <authorList>
            <consortium name="The Broad Institute Genomics Platform"/>
            <consortium name="The Broad Institute Genome Sequencing Center for Infectious Disease"/>
            <person name="Wu L."/>
            <person name="Ma J."/>
        </authorList>
    </citation>
    <scope>NUCLEOTIDE SEQUENCE [LARGE SCALE GENOMIC DNA]</scope>
    <source>
        <strain evidence="3">JCM 17927</strain>
    </source>
</reference>
<dbReference type="InterPro" id="IPR015946">
    <property type="entry name" value="KH_dom-like_a/b"/>
</dbReference>
<name>A0ABP8NMM3_9BACT</name>
<protein>
    <submittedName>
        <fullName evidence="2">Bifunctional alpha/beta hydrolase/OsmC family protein</fullName>
    </submittedName>
</protein>
<dbReference type="Gene3D" id="3.30.300.20">
    <property type="match status" value="1"/>
</dbReference>
<gene>
    <name evidence="2" type="ORF">GCM10023189_52510</name>
</gene>
<dbReference type="InterPro" id="IPR029058">
    <property type="entry name" value="AB_hydrolase_fold"/>
</dbReference>
<dbReference type="InterPro" id="IPR022742">
    <property type="entry name" value="Hydrolase_4"/>
</dbReference>
<evidence type="ECO:0000313" key="2">
    <source>
        <dbReference type="EMBL" id="GAA4467975.1"/>
    </source>
</evidence>
<dbReference type="InterPro" id="IPR036102">
    <property type="entry name" value="OsmC/Ohrsf"/>
</dbReference>
<dbReference type="EMBL" id="BAABHD010000083">
    <property type="protein sequence ID" value="GAA4467975.1"/>
    <property type="molecule type" value="Genomic_DNA"/>
</dbReference>
<sequence>MKSIKVSFQNKDGHVLSGLLELPIDGRPHAFALFAHCFTCTKNFTAIRNISRALSLNGIAVFRFDFTGLGESEGEFGDTTFSSNIADLLSAAEHLETHYQAPALAIGHSLGGTAVLMAASSLPSVKAVVTIGSPCDPDHVKHLLKGDLTQIEKEGKAEVSIGGRTFTVQKQFLDDLSRFEPATDIHALRRALLVLHSPQDRTVSIDNAAAIYQAARHPKSFISLDGADHLMTKPEDSLYGGEMIASWVKRYIDIPQAEPLTSHKRVAVRIGPDSLTTEVKAGNHSLLADEPKAIPGGHDLGPTPYDLVTAGLGACTAMTLRMYADRKQWPLKNVIVHLQHDKIHAQDSEHTEKKPMLDQISREIEVEGDLTDEQRNRLLEIAEKCPVHRTLHSSVQIVSTLLELEDSDAE</sequence>
<dbReference type="InterPro" id="IPR003718">
    <property type="entry name" value="OsmC/Ohr_fam"/>
</dbReference>
<feature type="domain" description="Serine aminopeptidase S33" evidence="1">
    <location>
        <begin position="47"/>
        <end position="139"/>
    </location>
</feature>
<dbReference type="Pfam" id="PF12146">
    <property type="entry name" value="Hydrolase_4"/>
    <property type="match status" value="1"/>
</dbReference>
<dbReference type="PANTHER" id="PTHR39624:SF2">
    <property type="entry name" value="OSMC-LIKE PROTEIN"/>
    <property type="match status" value="1"/>
</dbReference>
<organism evidence="2 3">
    <name type="scientific">Nibrella saemangeumensis</name>
    <dbReference type="NCBI Taxonomy" id="1084526"/>
    <lineage>
        <taxon>Bacteria</taxon>
        <taxon>Pseudomonadati</taxon>
        <taxon>Bacteroidota</taxon>
        <taxon>Cytophagia</taxon>
        <taxon>Cytophagales</taxon>
        <taxon>Spirosomataceae</taxon>
        <taxon>Nibrella</taxon>
    </lineage>
</organism>
<comment type="caution">
    <text evidence="2">The sequence shown here is derived from an EMBL/GenBank/DDBJ whole genome shotgun (WGS) entry which is preliminary data.</text>
</comment>
<accession>A0ABP8NMM3</accession>
<dbReference type="Pfam" id="PF02566">
    <property type="entry name" value="OsmC"/>
    <property type="match status" value="1"/>
</dbReference>
<dbReference type="SUPFAM" id="SSF53474">
    <property type="entry name" value="alpha/beta-Hydrolases"/>
    <property type="match status" value="1"/>
</dbReference>
<dbReference type="PANTHER" id="PTHR39624">
    <property type="entry name" value="PROTEIN INVOLVED IN RIMO-MEDIATED BETA-METHYLTHIOLATION OF RIBOSOMAL PROTEIN S12 YCAO"/>
    <property type="match status" value="1"/>
</dbReference>
<keyword evidence="2" id="KW-0378">Hydrolase</keyword>
<dbReference type="SUPFAM" id="SSF82784">
    <property type="entry name" value="OsmC-like"/>
    <property type="match status" value="1"/>
</dbReference>
<keyword evidence="3" id="KW-1185">Reference proteome</keyword>
<dbReference type="GO" id="GO:0016787">
    <property type="term" value="F:hydrolase activity"/>
    <property type="evidence" value="ECO:0007669"/>
    <property type="project" value="UniProtKB-KW"/>
</dbReference>
<dbReference type="RefSeq" id="WP_345248740.1">
    <property type="nucleotide sequence ID" value="NZ_BAABHD010000083.1"/>
</dbReference>
<dbReference type="Proteomes" id="UP001501175">
    <property type="component" value="Unassembled WGS sequence"/>
</dbReference>
<evidence type="ECO:0000313" key="3">
    <source>
        <dbReference type="Proteomes" id="UP001501175"/>
    </source>
</evidence>